<dbReference type="HOGENOM" id="CLU_021095_1_0_6"/>
<protein>
    <submittedName>
        <fullName evidence="5">Type I restriction-modification system, S subunit</fullName>
    </submittedName>
</protein>
<evidence type="ECO:0000313" key="6">
    <source>
        <dbReference type="Proteomes" id="UP000002383"/>
    </source>
</evidence>
<dbReference type="GO" id="GO:0003677">
    <property type="term" value="F:DNA binding"/>
    <property type="evidence" value="ECO:0007669"/>
    <property type="project" value="UniProtKB-KW"/>
</dbReference>
<dbReference type="InterPro" id="IPR051212">
    <property type="entry name" value="Type-I_RE_S_subunit"/>
</dbReference>
<dbReference type="STRING" id="396588.Tgr7_0599"/>
<organism evidence="5 6">
    <name type="scientific">Thioalkalivibrio sulfidiphilus (strain HL-EbGR7)</name>
    <dbReference type="NCBI Taxonomy" id="396588"/>
    <lineage>
        <taxon>Bacteria</taxon>
        <taxon>Pseudomonadati</taxon>
        <taxon>Pseudomonadota</taxon>
        <taxon>Gammaproteobacteria</taxon>
        <taxon>Chromatiales</taxon>
        <taxon>Ectothiorhodospiraceae</taxon>
        <taxon>Thioalkalivibrio</taxon>
    </lineage>
</organism>
<dbReference type="OrthoDB" id="9798929at2"/>
<dbReference type="PANTHER" id="PTHR43140:SF1">
    <property type="entry name" value="TYPE I RESTRICTION ENZYME ECOKI SPECIFICITY SUBUNIT"/>
    <property type="match status" value="1"/>
</dbReference>
<evidence type="ECO:0000256" key="2">
    <source>
        <dbReference type="ARBA" id="ARBA00022747"/>
    </source>
</evidence>
<name>B8GLU3_THISH</name>
<dbReference type="EMBL" id="CP001339">
    <property type="protein sequence ID" value="ACL71696.1"/>
    <property type="molecule type" value="Genomic_DNA"/>
</dbReference>
<dbReference type="eggNOG" id="COG0732">
    <property type="taxonomic scope" value="Bacteria"/>
</dbReference>
<dbReference type="PANTHER" id="PTHR43140">
    <property type="entry name" value="TYPE-1 RESTRICTION ENZYME ECOKI SPECIFICITY PROTEIN"/>
    <property type="match status" value="1"/>
</dbReference>
<dbReference type="Gene3D" id="3.90.220.20">
    <property type="entry name" value="DNA methylase specificity domains"/>
    <property type="match status" value="2"/>
</dbReference>
<dbReference type="InterPro" id="IPR044946">
    <property type="entry name" value="Restrct_endonuc_typeI_TRD_sf"/>
</dbReference>
<sequence>MGKYQAYPEYRETRHDLLPPIPVHWMTGQIKNAHDVVLGKMLQSDAKTPADRLLPYLRAANVNWGGVDLSTVKEMWFSPAERKALRLMVGDVVISEGGDVGRSAVWQGELPECYFQNAINRARPKGEHSSRYLYYWMSFIKSAGYIDIICNKSTIPHYTAEKVQGTPFLFPPAGEQAGIAAFLDHETAKIDRLIAKQQRLIELLKEKRQAVISHAVTKGLNPDAPMKDSGVEWLGEVPAHWRLEKLKYTAIFKGGGTPSKDSPEYWGGDIPWVSPKDMKSRYVADSQDKITVEAIAASSTSLIGPGQVLVVVRSGILQRTIPVAVNLVEVTLNQDMKAIDFRDETRSEFFSYFVEGHEDNLLLEWRKQGATVESIEQEYLGNTMVPMPPPSEMMEILQFLNGQLEKYRLLTEKATRAIELLREHRTALISAAVTGKIDVRGWQKPNTEPQEAAEAASA</sequence>
<accession>B8GLU3</accession>
<dbReference type="KEGG" id="tgr:Tgr7_0599"/>
<keyword evidence="6" id="KW-1185">Reference proteome</keyword>
<reference evidence="5 6" key="1">
    <citation type="journal article" date="2011" name="Stand. Genomic Sci.">
        <title>Complete genome sequence of 'Thioalkalivibrio sulfidophilus' HL-EbGr7.</title>
        <authorList>
            <person name="Muyzer G."/>
            <person name="Sorokin D.Y."/>
            <person name="Mavromatis K."/>
            <person name="Lapidus A."/>
            <person name="Clum A."/>
            <person name="Ivanova N."/>
            <person name="Pati A."/>
            <person name="d'Haeseleer P."/>
            <person name="Woyke T."/>
            <person name="Kyrpides N.C."/>
        </authorList>
    </citation>
    <scope>NUCLEOTIDE SEQUENCE [LARGE SCALE GENOMIC DNA]</scope>
    <source>
        <strain evidence="5 6">HL-EbGR7</strain>
    </source>
</reference>
<proteinExistence type="inferred from homology"/>
<dbReference type="Gene3D" id="1.10.287.1120">
    <property type="entry name" value="Bipartite methylase S protein"/>
    <property type="match status" value="1"/>
</dbReference>
<evidence type="ECO:0000256" key="1">
    <source>
        <dbReference type="ARBA" id="ARBA00010923"/>
    </source>
</evidence>
<comment type="similarity">
    <text evidence="1">Belongs to the type-I restriction system S methylase family.</text>
</comment>
<feature type="domain" description="Type I restriction modification DNA specificity" evidence="4">
    <location>
        <begin position="79"/>
        <end position="196"/>
    </location>
</feature>
<keyword evidence="3" id="KW-0238">DNA-binding</keyword>
<dbReference type="Pfam" id="PF01420">
    <property type="entry name" value="Methylase_S"/>
    <property type="match status" value="2"/>
</dbReference>
<dbReference type="AlphaFoldDB" id="B8GLU3"/>
<evidence type="ECO:0000313" key="5">
    <source>
        <dbReference type="EMBL" id="ACL71696.1"/>
    </source>
</evidence>
<dbReference type="InterPro" id="IPR000055">
    <property type="entry name" value="Restrct_endonuc_typeI_TRD"/>
</dbReference>
<evidence type="ECO:0000256" key="3">
    <source>
        <dbReference type="ARBA" id="ARBA00023125"/>
    </source>
</evidence>
<gene>
    <name evidence="5" type="ordered locus">Tgr7_0599</name>
</gene>
<keyword evidence="2" id="KW-0680">Restriction system</keyword>
<dbReference type="Proteomes" id="UP000002383">
    <property type="component" value="Chromosome"/>
</dbReference>
<feature type="domain" description="Type I restriction modification DNA specificity" evidence="4">
    <location>
        <begin position="252"/>
        <end position="401"/>
    </location>
</feature>
<dbReference type="RefSeq" id="WP_012637184.1">
    <property type="nucleotide sequence ID" value="NC_011901.1"/>
</dbReference>
<dbReference type="REBASE" id="19974">
    <property type="entry name" value="S.TsuHLORF600P"/>
</dbReference>
<evidence type="ECO:0000259" key="4">
    <source>
        <dbReference type="Pfam" id="PF01420"/>
    </source>
</evidence>
<dbReference type="CDD" id="cd17249">
    <property type="entry name" value="RMtype1_S_EcoR124I-TRD2-CR2_like"/>
    <property type="match status" value="1"/>
</dbReference>
<dbReference type="GO" id="GO:0009307">
    <property type="term" value="P:DNA restriction-modification system"/>
    <property type="evidence" value="ECO:0007669"/>
    <property type="project" value="UniProtKB-KW"/>
</dbReference>
<dbReference type="SUPFAM" id="SSF116734">
    <property type="entry name" value="DNA methylase specificity domain"/>
    <property type="match status" value="2"/>
</dbReference>
<dbReference type="CDD" id="cd17253">
    <property type="entry name" value="RMtype1_S_Eco933I-TRD2-CR2_like"/>
    <property type="match status" value="1"/>
</dbReference>